<reference evidence="2 3" key="1">
    <citation type="journal article" date="2020" name="ISME J.">
        <title>Comparative genomics reveals insights into cyanobacterial evolution and habitat adaptation.</title>
        <authorList>
            <person name="Chen M.Y."/>
            <person name="Teng W.K."/>
            <person name="Zhao L."/>
            <person name="Hu C.X."/>
            <person name="Zhou Y.K."/>
            <person name="Han B.P."/>
            <person name="Song L.R."/>
            <person name="Shu W.S."/>
        </authorList>
    </citation>
    <scope>NUCLEOTIDE SEQUENCE [LARGE SCALE GENOMIC DNA]</scope>
    <source>
        <strain evidence="2 3">FACHB-3921</strain>
    </source>
</reference>
<accession>A0ABR8BPA7</accession>
<dbReference type="EMBL" id="JACJQL010000102">
    <property type="protein sequence ID" value="MBD2255519.1"/>
    <property type="molecule type" value="Genomic_DNA"/>
</dbReference>
<keyword evidence="1" id="KW-0472">Membrane</keyword>
<evidence type="ECO:0000256" key="1">
    <source>
        <dbReference type="SAM" id="Phobius"/>
    </source>
</evidence>
<keyword evidence="3" id="KW-1185">Reference proteome</keyword>
<comment type="caution">
    <text evidence="2">The sequence shown here is derived from an EMBL/GenBank/DDBJ whole genome shotgun (WGS) entry which is preliminary data.</text>
</comment>
<keyword evidence="1" id="KW-1133">Transmembrane helix</keyword>
<feature type="transmembrane region" description="Helical" evidence="1">
    <location>
        <begin position="69"/>
        <end position="100"/>
    </location>
</feature>
<name>A0ABR8BPA7_9NOSO</name>
<evidence type="ECO:0000313" key="3">
    <source>
        <dbReference type="Proteomes" id="UP000621307"/>
    </source>
</evidence>
<protein>
    <submittedName>
        <fullName evidence="2">Uncharacterized protein</fullName>
    </submittedName>
</protein>
<dbReference type="Proteomes" id="UP000621307">
    <property type="component" value="Unassembled WGS sequence"/>
</dbReference>
<proteinExistence type="predicted"/>
<gene>
    <name evidence="2" type="ORF">H6G14_30395</name>
</gene>
<sequence length="196" mass="21422">MLTKNQNQTPIYFDAEIVDERTQHIEGEHYDSEQVQEHIAQTDSGVTVLRGIAQGAVLAGFQVTSTQSLYLAGCVGLFPAVVVGLPVGLSVAGALCYLRFENSFIPTISDGVPPTVGDRQKFGIGVTRTLMLAASSWKLTADARQMDSIARNSFLSVTQQVKQYEGIQEPQQDHFPLILGFTAVIAVIFALYCRKR</sequence>
<evidence type="ECO:0000313" key="2">
    <source>
        <dbReference type="EMBL" id="MBD2255519.1"/>
    </source>
</evidence>
<feature type="transmembrane region" description="Helical" evidence="1">
    <location>
        <begin position="174"/>
        <end position="193"/>
    </location>
</feature>
<keyword evidence="1" id="KW-0812">Transmembrane</keyword>
<organism evidence="2 3">
    <name type="scientific">Nostoc parmelioides FACHB-3921</name>
    <dbReference type="NCBI Taxonomy" id="2692909"/>
    <lineage>
        <taxon>Bacteria</taxon>
        <taxon>Bacillati</taxon>
        <taxon>Cyanobacteriota</taxon>
        <taxon>Cyanophyceae</taxon>
        <taxon>Nostocales</taxon>
        <taxon>Nostocaceae</taxon>
        <taxon>Nostoc</taxon>
    </lineage>
</organism>
<dbReference type="RefSeq" id="WP_190572461.1">
    <property type="nucleotide sequence ID" value="NZ_JACJQL010000102.1"/>
</dbReference>